<dbReference type="AlphaFoldDB" id="A0A1D2MY55"/>
<comment type="caution">
    <text evidence="1">The sequence shown here is derived from an EMBL/GenBank/DDBJ whole genome shotgun (WGS) entry which is preliminary data.</text>
</comment>
<name>A0A1D2MY55_ORCCI</name>
<reference evidence="1 2" key="1">
    <citation type="journal article" date="2016" name="Genome Biol. Evol.">
        <title>Gene Family Evolution Reflects Adaptation to Soil Environmental Stressors in the Genome of the Collembolan Orchesella cincta.</title>
        <authorList>
            <person name="Faddeeva-Vakhrusheva A."/>
            <person name="Derks M.F."/>
            <person name="Anvar S.Y."/>
            <person name="Agamennone V."/>
            <person name="Suring W."/>
            <person name="Smit S."/>
            <person name="van Straalen N.M."/>
            <person name="Roelofs D."/>
        </authorList>
    </citation>
    <scope>NUCLEOTIDE SEQUENCE [LARGE SCALE GENOMIC DNA]</scope>
    <source>
        <tissue evidence="1">Mixed pool</tissue>
    </source>
</reference>
<dbReference type="Proteomes" id="UP000094527">
    <property type="component" value="Unassembled WGS sequence"/>
</dbReference>
<keyword evidence="2" id="KW-1185">Reference proteome</keyword>
<protein>
    <submittedName>
        <fullName evidence="1">Uncharacterized protein</fullName>
    </submittedName>
</protein>
<accession>A0A1D2MY55</accession>
<organism evidence="1 2">
    <name type="scientific">Orchesella cincta</name>
    <name type="common">Springtail</name>
    <name type="synonym">Podura cincta</name>
    <dbReference type="NCBI Taxonomy" id="48709"/>
    <lineage>
        <taxon>Eukaryota</taxon>
        <taxon>Metazoa</taxon>
        <taxon>Ecdysozoa</taxon>
        <taxon>Arthropoda</taxon>
        <taxon>Hexapoda</taxon>
        <taxon>Collembola</taxon>
        <taxon>Entomobryomorpha</taxon>
        <taxon>Entomobryoidea</taxon>
        <taxon>Orchesellidae</taxon>
        <taxon>Orchesellinae</taxon>
        <taxon>Orchesella</taxon>
    </lineage>
</organism>
<sequence length="74" mass="8695">MNRISVWNKYRVFVLLLKHNGNLAKFWKFIGAATEIFWRKITSRTIKQGLKDIIRVFLNHVDCSSMIILLLFGA</sequence>
<proteinExistence type="predicted"/>
<dbReference type="EMBL" id="LJIJ01000391">
    <property type="protein sequence ID" value="ODM97983.1"/>
    <property type="molecule type" value="Genomic_DNA"/>
</dbReference>
<gene>
    <name evidence="1" type="ORF">Ocin01_08684</name>
</gene>
<evidence type="ECO:0000313" key="1">
    <source>
        <dbReference type="EMBL" id="ODM97983.1"/>
    </source>
</evidence>
<evidence type="ECO:0000313" key="2">
    <source>
        <dbReference type="Proteomes" id="UP000094527"/>
    </source>
</evidence>